<keyword evidence="6 12" id="KW-0681">Retinal protein</keyword>
<dbReference type="PRINTS" id="PR00251">
    <property type="entry name" value="BACTRLOPSIN"/>
</dbReference>
<feature type="transmembrane region" description="Helical" evidence="13">
    <location>
        <begin position="38"/>
        <end position="60"/>
    </location>
</feature>
<dbReference type="Proteomes" id="UP000056322">
    <property type="component" value="Chromosome 1"/>
</dbReference>
<evidence type="ECO:0000256" key="13">
    <source>
        <dbReference type="SAM" id="Phobius"/>
    </source>
</evidence>
<dbReference type="AlphaFoldDB" id="A0A0B7IY85"/>
<feature type="chain" id="PRO_5002117119" evidence="14">
    <location>
        <begin position="29"/>
        <end position="263"/>
    </location>
</feature>
<evidence type="ECO:0000313" key="16">
    <source>
        <dbReference type="Proteomes" id="UP000056322"/>
    </source>
</evidence>
<dbReference type="PANTHER" id="PTHR28286">
    <property type="match status" value="1"/>
</dbReference>
<evidence type="ECO:0000256" key="14">
    <source>
        <dbReference type="SAM" id="SignalP"/>
    </source>
</evidence>
<dbReference type="PANTHER" id="PTHR28286:SF2">
    <property type="entry name" value="BACTERIORHODOPSIN _OPSIN, NOPA (EUROFUNG)"/>
    <property type="match status" value="1"/>
</dbReference>
<feature type="site" description="Responsible for spectral tuning" evidence="11">
    <location>
        <position position="116"/>
    </location>
</feature>
<dbReference type="PIRSF" id="PIRSF038142">
    <property type="entry name" value="Rhodopsin_bac_prd"/>
    <property type="match status" value="1"/>
</dbReference>
<dbReference type="GO" id="GO:0016020">
    <property type="term" value="C:membrane"/>
    <property type="evidence" value="ECO:0007669"/>
    <property type="project" value="UniProtKB-SubCell"/>
</dbReference>
<evidence type="ECO:0000313" key="15">
    <source>
        <dbReference type="EMBL" id="CEN55391.1"/>
    </source>
</evidence>
<keyword evidence="5 13" id="KW-0812">Transmembrane</keyword>
<evidence type="ECO:0000256" key="10">
    <source>
        <dbReference type="ARBA" id="ARBA00023170"/>
    </source>
</evidence>
<dbReference type="EMBL" id="LN794158">
    <property type="protein sequence ID" value="CEN55391.1"/>
    <property type="molecule type" value="Genomic_DNA"/>
</dbReference>
<dbReference type="Pfam" id="PF01036">
    <property type="entry name" value="Bac_rhodopsin"/>
    <property type="match status" value="1"/>
</dbReference>
<keyword evidence="7 13" id="KW-1133">Transmembrane helix</keyword>
<evidence type="ECO:0000256" key="3">
    <source>
        <dbReference type="ARBA" id="ARBA00022543"/>
    </source>
</evidence>
<feature type="modified residue" description="N6-(retinylidene)lysine" evidence="12">
    <location>
        <position position="245"/>
    </location>
</feature>
<dbReference type="GO" id="GO:0010461">
    <property type="term" value="F:light-activated monoatomic ion channel activity"/>
    <property type="evidence" value="ECO:0007669"/>
    <property type="project" value="InterPro"/>
</dbReference>
<feature type="signal peptide" evidence="14">
    <location>
        <begin position="1"/>
        <end position="28"/>
    </location>
</feature>
<dbReference type="GO" id="GO:0007602">
    <property type="term" value="P:phototransduction"/>
    <property type="evidence" value="ECO:0007669"/>
    <property type="project" value="UniProtKB-KW"/>
</dbReference>
<gene>
    <name evidence="15" type="ORF">BN1209_0339</name>
</gene>
<feature type="transmembrane region" description="Helical" evidence="13">
    <location>
        <begin position="200"/>
        <end position="220"/>
    </location>
</feature>
<evidence type="ECO:0000256" key="7">
    <source>
        <dbReference type="ARBA" id="ARBA00022989"/>
    </source>
</evidence>
<keyword evidence="14" id="KW-0732">Signal</keyword>
<sequence>MIKDLKISSKRMWLGVVALLGFSAPAFAEHSSVLQSSDFVGISFWLISMALIASTAFFFLERDRVAGKWKTSLTVSGLVTLVAAVHYFYMRDVWVATGSTPTVYRYIDWLITVPLLMIEFYLILAAIAKVPVGVFWRLMIGTLVMLVGGYAGEAGYLSVMPAFIIGMVGWFYILWEIFAGEASKINAGQAPKNVQSAFSLMRWIVTIGWAIYPIGYYFGYLTGSDPADSMKALNIVYNLADVLNKIAFGVIIWSVAVSESEKK</sequence>
<dbReference type="InterPro" id="IPR017402">
    <property type="entry name" value="Proteorhodopsin"/>
</dbReference>
<keyword evidence="16" id="KW-1185">Reference proteome</keyword>
<feature type="transmembrane region" description="Helical" evidence="13">
    <location>
        <begin position="235"/>
        <end position="257"/>
    </location>
</feature>
<reference evidence="16" key="1">
    <citation type="submission" date="2014-12" db="EMBL/GenBank/DDBJ databases">
        <authorList>
            <person name="Salcher M.M."/>
        </authorList>
    </citation>
    <scope>NUCLEOTIDE SEQUENCE [LARGE SCALE GENOMIC DNA]</scope>
    <source>
        <strain evidence="16">MMS-10A-171</strain>
    </source>
</reference>
<evidence type="ECO:0000256" key="11">
    <source>
        <dbReference type="PIRSR" id="PIRSR038142-1"/>
    </source>
</evidence>
<evidence type="ECO:0000256" key="4">
    <source>
        <dbReference type="ARBA" id="ARBA00022606"/>
    </source>
</evidence>
<comment type="subcellular location">
    <subcellularLocation>
        <location evidence="1">Membrane</location>
        <topology evidence="1">Multi-pass membrane protein</topology>
    </subcellularLocation>
</comment>
<feature type="site" description="Primary proton donor" evidence="11">
    <location>
        <position position="119"/>
    </location>
</feature>
<feature type="transmembrane region" description="Helical" evidence="13">
    <location>
        <begin position="109"/>
        <end position="127"/>
    </location>
</feature>
<evidence type="ECO:0000256" key="6">
    <source>
        <dbReference type="ARBA" id="ARBA00022925"/>
    </source>
</evidence>
<dbReference type="InterPro" id="IPR018229">
    <property type="entry name" value="Rhodopsin_retinal_BS"/>
</dbReference>
<keyword evidence="3" id="KW-0600">Photoreceptor protein</keyword>
<feature type="transmembrane region" description="Helical" evidence="13">
    <location>
        <begin position="158"/>
        <end position="179"/>
    </location>
</feature>
<name>A0A0B7IY85_9PROT</name>
<keyword evidence="4" id="KW-0716">Sensory transduction</keyword>
<dbReference type="SMART" id="SM01021">
    <property type="entry name" value="Bac_rhodopsin"/>
    <property type="match status" value="1"/>
</dbReference>
<dbReference type="GO" id="GO:0009881">
    <property type="term" value="F:photoreceptor activity"/>
    <property type="evidence" value="ECO:0007669"/>
    <property type="project" value="UniProtKB-KW"/>
</dbReference>
<dbReference type="CDD" id="cd15242">
    <property type="entry name" value="7tm_Proteorhodopsin"/>
    <property type="match status" value="1"/>
</dbReference>
<dbReference type="STRING" id="1581680.BN1209_0339"/>
<dbReference type="SUPFAM" id="SSF81321">
    <property type="entry name" value="Family A G protein-coupled receptor-like"/>
    <property type="match status" value="1"/>
</dbReference>
<keyword evidence="9 13" id="KW-0472">Membrane</keyword>
<feature type="site" description="Primary proton donor" evidence="11">
    <location>
        <position position="108"/>
    </location>
</feature>
<protein>
    <submittedName>
        <fullName evidence="15">Green-light absorbing proteorhodopsin</fullName>
    </submittedName>
</protein>
<keyword evidence="8 12" id="KW-0157">Chromophore</keyword>
<accession>A0A0B7IY85</accession>
<evidence type="ECO:0000256" key="2">
    <source>
        <dbReference type="ARBA" id="ARBA00008130"/>
    </source>
</evidence>
<dbReference type="Gene3D" id="1.20.1070.10">
    <property type="entry name" value="Rhodopsin 7-helix transmembrane proteins"/>
    <property type="match status" value="1"/>
</dbReference>
<feature type="transmembrane region" description="Helical" evidence="13">
    <location>
        <begin position="134"/>
        <end position="152"/>
    </location>
</feature>
<dbReference type="PROSITE" id="PS00950">
    <property type="entry name" value="BACTERIAL_OPSIN_1"/>
    <property type="match status" value="1"/>
</dbReference>
<evidence type="ECO:0000256" key="1">
    <source>
        <dbReference type="ARBA" id="ARBA00004141"/>
    </source>
</evidence>
<comment type="PTM">
    <text evidence="12">Contains one covalently linked retinal chromophore.</text>
</comment>
<comment type="similarity">
    <text evidence="2">Belongs to the archaeal/bacterial/fungal opsin family.</text>
</comment>
<dbReference type="InterPro" id="IPR001425">
    <property type="entry name" value="Arc/bac/fun_rhodopsins"/>
</dbReference>
<evidence type="ECO:0000256" key="5">
    <source>
        <dbReference type="ARBA" id="ARBA00022692"/>
    </source>
</evidence>
<evidence type="ECO:0000256" key="9">
    <source>
        <dbReference type="ARBA" id="ARBA00023136"/>
    </source>
</evidence>
<dbReference type="HOGENOM" id="CLU_054785_3_1_4"/>
<organism evidence="15 16">
    <name type="scientific">Candidatus Methylopumilus turicensis</name>
    <dbReference type="NCBI Taxonomy" id="1581680"/>
    <lineage>
        <taxon>Bacteria</taxon>
        <taxon>Pseudomonadati</taxon>
        <taxon>Pseudomonadota</taxon>
        <taxon>Betaproteobacteria</taxon>
        <taxon>Nitrosomonadales</taxon>
        <taxon>Methylophilaceae</taxon>
        <taxon>Candidatus Methylopumilus</taxon>
    </lineage>
</organism>
<evidence type="ECO:0000256" key="12">
    <source>
        <dbReference type="PIRSR" id="PIRSR038142-50"/>
    </source>
</evidence>
<proteinExistence type="inferred from homology"/>
<dbReference type="KEGG" id="mbac:BN1209_0339"/>
<feature type="transmembrane region" description="Helical" evidence="13">
    <location>
        <begin position="72"/>
        <end position="89"/>
    </location>
</feature>
<evidence type="ECO:0000256" key="8">
    <source>
        <dbReference type="ARBA" id="ARBA00022991"/>
    </source>
</evidence>
<keyword evidence="10" id="KW-0675">Receptor</keyword>